<feature type="compositionally biased region" description="Acidic residues" evidence="2">
    <location>
        <begin position="190"/>
        <end position="216"/>
    </location>
</feature>
<feature type="coiled-coil region" evidence="1">
    <location>
        <begin position="19"/>
        <end position="46"/>
    </location>
</feature>
<evidence type="ECO:0000313" key="4">
    <source>
        <dbReference type="Proteomes" id="UP000198397"/>
    </source>
</evidence>
<organism evidence="3 4">
    <name type="scientific">Halorubrum vacuolatum</name>
    <name type="common">Natronobacterium vacuolatum</name>
    <dbReference type="NCBI Taxonomy" id="63740"/>
    <lineage>
        <taxon>Archaea</taxon>
        <taxon>Methanobacteriati</taxon>
        <taxon>Methanobacteriota</taxon>
        <taxon>Stenosarchaea group</taxon>
        <taxon>Halobacteria</taxon>
        <taxon>Halobacteriales</taxon>
        <taxon>Haloferacaceae</taxon>
        <taxon>Halorubrum</taxon>
    </lineage>
</organism>
<proteinExistence type="predicted"/>
<evidence type="ECO:0000256" key="2">
    <source>
        <dbReference type="SAM" id="MobiDB-lite"/>
    </source>
</evidence>
<feature type="coiled-coil region" evidence="1">
    <location>
        <begin position="122"/>
        <end position="149"/>
    </location>
</feature>
<dbReference type="Proteomes" id="UP000198397">
    <property type="component" value="Unassembled WGS sequence"/>
</dbReference>
<gene>
    <name evidence="3" type="ORF">SAMN06264855_13413</name>
</gene>
<keyword evidence="1" id="KW-0175">Coiled coil</keyword>
<feature type="region of interest" description="Disordered" evidence="2">
    <location>
        <begin position="187"/>
        <end position="216"/>
    </location>
</feature>
<dbReference type="EMBL" id="FZNQ01000034">
    <property type="protein sequence ID" value="SNR67708.1"/>
    <property type="molecule type" value="Genomic_DNA"/>
</dbReference>
<dbReference type="AlphaFoldDB" id="A0A238YA67"/>
<accession>A0A238YA67</accession>
<reference evidence="3 4" key="1">
    <citation type="submission" date="2017-06" db="EMBL/GenBank/DDBJ databases">
        <authorList>
            <person name="Kim H.J."/>
            <person name="Triplett B.A."/>
        </authorList>
    </citation>
    <scope>NUCLEOTIDE SEQUENCE [LARGE SCALE GENOMIC DNA]</scope>
    <source>
        <strain evidence="3 4">DSM 8800</strain>
    </source>
</reference>
<name>A0A238YA67_HALVU</name>
<sequence length="216" mass="25009">MLVALMGVLSSSEDEELSKHELRKRIISSERKLDRVEVDLEKRKEQYFDYLQQGAEAPPEARQAYAVRARLERFKSRVQELERLKTVKNLAMWELVRGQREIRELLEEIESDVAQELPELDAERFQEQIEEMEVQLEAEMQEISEMMSGMEPSDHDVSLGSTEEQELMDRLASEDIKLEDVSDFGVSADVGDEIQEDDPLGGIEENFEEWGLGEEN</sequence>
<evidence type="ECO:0000313" key="3">
    <source>
        <dbReference type="EMBL" id="SNR67708.1"/>
    </source>
</evidence>
<protein>
    <submittedName>
        <fullName evidence="3">Uncharacterized protein</fullName>
    </submittedName>
</protein>
<dbReference type="RefSeq" id="WP_089385998.1">
    <property type="nucleotide sequence ID" value="NZ_FZNQ01000034.1"/>
</dbReference>
<evidence type="ECO:0000256" key="1">
    <source>
        <dbReference type="SAM" id="Coils"/>
    </source>
</evidence>
<keyword evidence="4" id="KW-1185">Reference proteome</keyword>